<dbReference type="InterPro" id="IPR036397">
    <property type="entry name" value="RNaseH_sf"/>
</dbReference>
<dbReference type="PANTHER" id="PTHR37984:SF5">
    <property type="entry name" value="PROTEIN NYNRIN-LIKE"/>
    <property type="match status" value="1"/>
</dbReference>
<dbReference type="GO" id="GO:0015074">
    <property type="term" value="P:DNA integration"/>
    <property type="evidence" value="ECO:0007669"/>
    <property type="project" value="InterPro"/>
</dbReference>
<dbReference type="WBParaSite" id="SVE_0368200.1">
    <property type="protein sequence ID" value="SVE_0368200.1"/>
    <property type="gene ID" value="SVE_0368200"/>
</dbReference>
<dbReference type="PANTHER" id="PTHR37984">
    <property type="entry name" value="PROTEIN CBG26694"/>
    <property type="match status" value="1"/>
</dbReference>
<dbReference type="AlphaFoldDB" id="A0A0K0F4E6"/>
<reference evidence="3" key="2">
    <citation type="submission" date="2015-08" db="UniProtKB">
        <authorList>
            <consortium name="WormBaseParasite"/>
        </authorList>
    </citation>
    <scope>IDENTIFICATION</scope>
</reference>
<protein>
    <submittedName>
        <fullName evidence="3">Integrase catalytic domain-containing protein</fullName>
    </submittedName>
</protein>
<proteinExistence type="predicted"/>
<evidence type="ECO:0000313" key="2">
    <source>
        <dbReference type="Proteomes" id="UP000035680"/>
    </source>
</evidence>
<dbReference type="PROSITE" id="PS50994">
    <property type="entry name" value="INTEGRASE"/>
    <property type="match status" value="1"/>
</dbReference>
<feature type="domain" description="Integrase catalytic" evidence="1">
    <location>
        <begin position="1"/>
        <end position="121"/>
    </location>
</feature>
<organism evidence="2 3">
    <name type="scientific">Strongyloides venezuelensis</name>
    <name type="common">Threadworm</name>
    <dbReference type="NCBI Taxonomy" id="75913"/>
    <lineage>
        <taxon>Eukaryota</taxon>
        <taxon>Metazoa</taxon>
        <taxon>Ecdysozoa</taxon>
        <taxon>Nematoda</taxon>
        <taxon>Chromadorea</taxon>
        <taxon>Rhabditida</taxon>
        <taxon>Tylenchina</taxon>
        <taxon>Panagrolaimomorpha</taxon>
        <taxon>Strongyloidoidea</taxon>
        <taxon>Strongyloididae</taxon>
        <taxon>Strongyloides</taxon>
    </lineage>
</organism>
<dbReference type="Gene3D" id="3.30.420.10">
    <property type="entry name" value="Ribonuclease H-like superfamily/Ribonuclease H"/>
    <property type="match status" value="1"/>
</dbReference>
<evidence type="ECO:0000313" key="3">
    <source>
        <dbReference type="WBParaSite" id="SVE_0368200.1"/>
    </source>
</evidence>
<dbReference type="InterPro" id="IPR001584">
    <property type="entry name" value="Integrase_cat-core"/>
</dbReference>
<dbReference type="InterPro" id="IPR012337">
    <property type="entry name" value="RNaseH-like_sf"/>
</dbReference>
<reference evidence="2" key="1">
    <citation type="submission" date="2014-07" db="EMBL/GenBank/DDBJ databases">
        <authorList>
            <person name="Martin A.A"/>
            <person name="De Silva N."/>
        </authorList>
    </citation>
    <scope>NUCLEOTIDE SEQUENCE</scope>
</reference>
<evidence type="ECO:0000259" key="1">
    <source>
        <dbReference type="PROSITE" id="PS50994"/>
    </source>
</evidence>
<dbReference type="SUPFAM" id="SSF53098">
    <property type="entry name" value="Ribonuclease H-like"/>
    <property type="match status" value="1"/>
</dbReference>
<dbReference type="GO" id="GO:0003676">
    <property type="term" value="F:nucleic acid binding"/>
    <property type="evidence" value="ECO:0007669"/>
    <property type="project" value="InterPro"/>
</dbReference>
<dbReference type="STRING" id="75913.A0A0K0F4E6"/>
<accession>A0A0K0F4E6</accession>
<dbReference type="InterPro" id="IPR050951">
    <property type="entry name" value="Retrovirus_Pol_polyprotein"/>
</dbReference>
<keyword evidence="2" id="KW-1185">Reference proteome</keyword>
<dbReference type="Gene3D" id="2.30.30.850">
    <property type="match status" value="1"/>
</dbReference>
<dbReference type="Proteomes" id="UP000035680">
    <property type="component" value="Unassembled WGS sequence"/>
</dbReference>
<name>A0A0K0F4E6_STRVS</name>
<sequence>MTTTLNSINTSEISIKLRDDILFKFGLPEVLKTDSAAYWSSNEFSYFIKNLGIRHRLGTPYNHRSSSLAERSFRSIEELIAKNLGPLNWDSYLPYICFIYNHWPQKQLLSRTPAELFLADMSIPEFESESLVDCLSSQQNTEQLRILELLHEIALKKWSEFPNDETVCKTGDKILIRTISRENKFMPRYTGPYTVISATPYMIQYRKSEKSRKVSRAHPQHVKLFEVQGEK</sequence>